<dbReference type="AlphaFoldDB" id="A0A291LJ41"/>
<dbReference type="InterPro" id="IPR006350">
    <property type="entry name" value="Intron_endoG1"/>
</dbReference>
<dbReference type="PROSITE" id="PS50164">
    <property type="entry name" value="GIY_YIG"/>
    <property type="match status" value="1"/>
</dbReference>
<dbReference type="InterPro" id="IPR035901">
    <property type="entry name" value="GIY-YIG_endonuc_sf"/>
</dbReference>
<dbReference type="NCBIfam" id="TIGR01453">
    <property type="entry name" value="grpIintron_endo"/>
    <property type="match status" value="1"/>
</dbReference>
<proteinExistence type="predicted"/>
<dbReference type="InterPro" id="IPR003647">
    <property type="entry name" value="Intron_nuc_1_rpt"/>
</dbReference>
<reference evidence="2" key="1">
    <citation type="submission" date="2017-02" db="EMBL/GenBank/DDBJ databases">
        <title>Fungal Comparative Genomics of Melanconis species and Ophiognomonia clavigignenti-juglandacearum at Different Phylogenetic Distances.</title>
        <authorList>
            <person name="Demers J.E."/>
            <person name="Castlebury L.A."/>
        </authorList>
    </citation>
    <scope>NUCLEOTIDE SEQUENCE</scope>
    <source>
        <strain evidence="2">DMW523</strain>
    </source>
</reference>
<protein>
    <submittedName>
        <fullName evidence="2">GIY-YIG endonuclease</fullName>
    </submittedName>
</protein>
<dbReference type="SMART" id="SM00465">
    <property type="entry name" value="GIYc"/>
    <property type="match status" value="1"/>
</dbReference>
<keyword evidence="2" id="KW-0378">Hydrolase</keyword>
<gene>
    <name evidence="2" type="primary">orf234</name>
</gene>
<organism evidence="2">
    <name type="scientific">Juglanconis sp</name>
    <dbReference type="NCBI Taxonomy" id="2041886"/>
    <lineage>
        <taxon>Eukaryota</taxon>
        <taxon>Fungi</taxon>
        <taxon>Dikarya</taxon>
        <taxon>Ascomycota</taxon>
        <taxon>Pezizomycotina</taxon>
        <taxon>Sordariomycetes</taxon>
        <taxon>Sordariomycetidae</taxon>
        <taxon>Diaporthales</taxon>
        <taxon>Juglanconidaceae</taxon>
        <taxon>Juglanconis</taxon>
    </lineage>
</organism>
<accession>A0A291LJ41</accession>
<keyword evidence="2" id="KW-0496">Mitochondrion</keyword>
<keyword evidence="2" id="KW-0255">Endonuclease</keyword>
<name>A0A291LJ41_9PEZI</name>
<evidence type="ECO:0000313" key="2">
    <source>
        <dbReference type="EMBL" id="ATI20288.1"/>
    </source>
</evidence>
<dbReference type="SUPFAM" id="SSF82771">
    <property type="entry name" value="GIY-YIG endonuclease"/>
    <property type="match status" value="1"/>
</dbReference>
<sequence>MNNDSLSVVALVSFNNADVQKAEIIKEIKGKAGIYRWINNNNGKRYVGSSVDLSKRLGSAAPSHHRWRPGVYRYFSLAHIMVASKNSAICKALVKYGYGNFSFEILEYCDKKETLLREQYYLDLLKPEYNILKKAGSPLGFKHSDEAKAKMRGGRNRSLEHTRKLKEHIDRLNSQHSIAIEVLDIEKYTKIEYASIRLTCRELNCANVTVKNYLDSNKLFRNRYIIASKINKND</sequence>
<keyword evidence="2" id="KW-0540">Nuclease</keyword>
<dbReference type="CDD" id="cd10445">
    <property type="entry name" value="GIY-YIG_bI1_like"/>
    <property type="match status" value="1"/>
</dbReference>
<dbReference type="GO" id="GO:0004519">
    <property type="term" value="F:endonuclease activity"/>
    <property type="evidence" value="ECO:0007669"/>
    <property type="project" value="UniProtKB-KW"/>
</dbReference>
<dbReference type="Pfam" id="PF01541">
    <property type="entry name" value="GIY-YIG"/>
    <property type="match status" value="1"/>
</dbReference>
<dbReference type="SMART" id="SM00497">
    <property type="entry name" value="IENR1"/>
    <property type="match status" value="1"/>
</dbReference>
<dbReference type="InterPro" id="IPR000305">
    <property type="entry name" value="GIY-YIG_endonuc"/>
</dbReference>
<evidence type="ECO:0000259" key="1">
    <source>
        <dbReference type="PROSITE" id="PS50164"/>
    </source>
</evidence>
<feature type="domain" description="GIY-YIG" evidence="1">
    <location>
        <begin position="30"/>
        <end position="131"/>
    </location>
</feature>
<geneLocation type="mitochondrion" evidence="2"/>
<dbReference type="SUPFAM" id="SSF64496">
    <property type="entry name" value="DNA-binding domain of intron-encoded endonucleases"/>
    <property type="match status" value="1"/>
</dbReference>
<dbReference type="Gene3D" id="3.40.1440.10">
    <property type="entry name" value="GIY-YIG endonuclease"/>
    <property type="match status" value="1"/>
</dbReference>
<dbReference type="EMBL" id="KY575055">
    <property type="protein sequence ID" value="ATI20288.1"/>
    <property type="molecule type" value="Genomic_DNA"/>
</dbReference>